<keyword evidence="1" id="KW-1133">Transmembrane helix</keyword>
<proteinExistence type="predicted"/>
<feature type="transmembrane region" description="Helical" evidence="1">
    <location>
        <begin position="160"/>
        <end position="185"/>
    </location>
</feature>
<dbReference type="EMBL" id="JAAZWO010000024">
    <property type="protein sequence ID" value="MBC2399247.1"/>
    <property type="molecule type" value="Genomic_DNA"/>
</dbReference>
<evidence type="ECO:0008006" key="4">
    <source>
        <dbReference type="Google" id="ProtNLM"/>
    </source>
</evidence>
<organism evidence="2 3">
    <name type="scientific">Clostridium tetanomorphum</name>
    <dbReference type="NCBI Taxonomy" id="1553"/>
    <lineage>
        <taxon>Bacteria</taxon>
        <taxon>Bacillati</taxon>
        <taxon>Bacillota</taxon>
        <taxon>Clostridia</taxon>
        <taxon>Eubacteriales</taxon>
        <taxon>Clostridiaceae</taxon>
        <taxon>Clostridium</taxon>
    </lineage>
</organism>
<feature type="transmembrane region" description="Helical" evidence="1">
    <location>
        <begin position="241"/>
        <end position="262"/>
    </location>
</feature>
<protein>
    <recommendedName>
        <fullName evidence="4">ABC-2 family transporter protein</fullName>
    </recommendedName>
</protein>
<dbReference type="RefSeq" id="WP_035151543.1">
    <property type="nucleotide sequence ID" value="NZ_JAAZWO010000024.1"/>
</dbReference>
<evidence type="ECO:0000313" key="2">
    <source>
        <dbReference type="EMBL" id="MBC2399247.1"/>
    </source>
</evidence>
<keyword evidence="3" id="KW-1185">Reference proteome</keyword>
<gene>
    <name evidence="2" type="ORF">HGG79_15915</name>
</gene>
<feature type="transmembrane region" description="Helical" evidence="1">
    <location>
        <begin position="66"/>
        <end position="86"/>
    </location>
</feature>
<evidence type="ECO:0000313" key="3">
    <source>
        <dbReference type="Proteomes" id="UP000563151"/>
    </source>
</evidence>
<keyword evidence="1" id="KW-0472">Membrane</keyword>
<feature type="transmembrane region" description="Helical" evidence="1">
    <location>
        <begin position="20"/>
        <end position="46"/>
    </location>
</feature>
<accession>A0A923EC98</accession>
<sequence>MRAYIKSEFKRAIGSKNTLIAFILTIFSLLVAYLDFIQFLQFGFYGLKKIYDGVDIFIRIRCTTRASTLILFAPLLATLPFSNSYLLDKESGFLRLMYLKIDQKKYIWIKIIINAVVSGLVISLASFLILVFLVALYGIRNTNLNEVQGAFSSLFYQNKFFYSMLIIIISFIFSAIFSTLALGISPWIRNRYLTFIFPFFFYIISGTIFEYIFQITKLNRYFSLNAINLFDLNPIASKANIIIYQVILFLIGISLFYFGVMYKDEKNI</sequence>
<keyword evidence="1" id="KW-0812">Transmembrane</keyword>
<comment type="caution">
    <text evidence="2">The sequence shown here is derived from an EMBL/GenBank/DDBJ whole genome shotgun (WGS) entry which is preliminary data.</text>
</comment>
<evidence type="ECO:0000256" key="1">
    <source>
        <dbReference type="SAM" id="Phobius"/>
    </source>
</evidence>
<dbReference type="Proteomes" id="UP000563151">
    <property type="component" value="Unassembled WGS sequence"/>
</dbReference>
<dbReference type="AlphaFoldDB" id="A0A923EC98"/>
<reference evidence="2 3" key="1">
    <citation type="submission" date="2020-04" db="EMBL/GenBank/DDBJ databases">
        <title>Genomic insights into acetone-butanol-ethanol (ABE) fermentation by sequencing solventogenic clostridia strains.</title>
        <authorList>
            <person name="Brown S."/>
        </authorList>
    </citation>
    <scope>NUCLEOTIDE SEQUENCE [LARGE SCALE GENOMIC DNA]</scope>
    <source>
        <strain evidence="2 3">DJ011</strain>
    </source>
</reference>
<feature type="transmembrane region" description="Helical" evidence="1">
    <location>
        <begin position="107"/>
        <end position="140"/>
    </location>
</feature>
<feature type="transmembrane region" description="Helical" evidence="1">
    <location>
        <begin position="192"/>
        <end position="213"/>
    </location>
</feature>
<name>A0A923EC98_CLOTT</name>